<evidence type="ECO:0000256" key="4">
    <source>
        <dbReference type="ARBA" id="ARBA00023163"/>
    </source>
</evidence>
<dbReference type="Pfam" id="PF08281">
    <property type="entry name" value="Sigma70_r4_2"/>
    <property type="match status" value="1"/>
</dbReference>
<dbReference type="Proteomes" id="UP000198281">
    <property type="component" value="Unassembled WGS sequence"/>
</dbReference>
<proteinExistence type="inferred from homology"/>
<keyword evidence="2" id="KW-0805">Transcription regulation</keyword>
<feature type="domain" description="RNA polymerase sigma-70 region 2" evidence="5">
    <location>
        <begin position="16"/>
        <end position="79"/>
    </location>
</feature>
<comment type="similarity">
    <text evidence="1">Belongs to the sigma-70 factor family. ECF subfamily.</text>
</comment>
<dbReference type="PANTHER" id="PTHR43133:SF63">
    <property type="entry name" value="RNA POLYMERASE SIGMA FACTOR FECI-RELATED"/>
    <property type="match status" value="1"/>
</dbReference>
<dbReference type="SUPFAM" id="SSF88946">
    <property type="entry name" value="Sigma2 domain of RNA polymerase sigma factors"/>
    <property type="match status" value="1"/>
</dbReference>
<organism evidence="7 8">
    <name type="scientific">Edaphosphingomonas laterariae</name>
    <dbReference type="NCBI Taxonomy" id="861865"/>
    <lineage>
        <taxon>Bacteria</taxon>
        <taxon>Pseudomonadati</taxon>
        <taxon>Pseudomonadota</taxon>
        <taxon>Alphaproteobacteria</taxon>
        <taxon>Sphingomonadales</taxon>
        <taxon>Rhizorhabdaceae</taxon>
        <taxon>Edaphosphingomonas</taxon>
    </lineage>
</organism>
<dbReference type="PANTHER" id="PTHR43133">
    <property type="entry name" value="RNA POLYMERASE ECF-TYPE SIGMA FACTO"/>
    <property type="match status" value="1"/>
</dbReference>
<dbReference type="InterPro" id="IPR013324">
    <property type="entry name" value="RNA_pol_sigma_r3/r4-like"/>
</dbReference>
<dbReference type="InterPro" id="IPR013325">
    <property type="entry name" value="RNA_pol_sigma_r2"/>
</dbReference>
<evidence type="ECO:0000256" key="2">
    <source>
        <dbReference type="ARBA" id="ARBA00023015"/>
    </source>
</evidence>
<reference evidence="8" key="1">
    <citation type="submission" date="2017-06" db="EMBL/GenBank/DDBJ databases">
        <authorList>
            <person name="Varghese N."/>
            <person name="Submissions S."/>
        </authorList>
    </citation>
    <scope>NUCLEOTIDE SEQUENCE [LARGE SCALE GENOMIC DNA]</scope>
    <source>
        <strain evidence="8">LNB2</strain>
    </source>
</reference>
<dbReference type="GO" id="GO:0003677">
    <property type="term" value="F:DNA binding"/>
    <property type="evidence" value="ECO:0007669"/>
    <property type="project" value="InterPro"/>
</dbReference>
<dbReference type="InterPro" id="IPR039425">
    <property type="entry name" value="RNA_pol_sigma-70-like"/>
</dbReference>
<keyword evidence="8" id="KW-1185">Reference proteome</keyword>
<accession>A0A239J3D6</accession>
<dbReference type="GO" id="GO:0006352">
    <property type="term" value="P:DNA-templated transcription initiation"/>
    <property type="evidence" value="ECO:0007669"/>
    <property type="project" value="InterPro"/>
</dbReference>
<dbReference type="Pfam" id="PF04542">
    <property type="entry name" value="Sigma70_r2"/>
    <property type="match status" value="1"/>
</dbReference>
<dbReference type="InterPro" id="IPR013249">
    <property type="entry name" value="RNA_pol_sigma70_r4_t2"/>
</dbReference>
<dbReference type="EMBL" id="FZOS01000030">
    <property type="protein sequence ID" value="SNT00431.1"/>
    <property type="molecule type" value="Genomic_DNA"/>
</dbReference>
<dbReference type="RefSeq" id="WP_089220895.1">
    <property type="nucleotide sequence ID" value="NZ_FZOS01000030.1"/>
</dbReference>
<gene>
    <name evidence="7" type="ORF">SAMN06295912_1303</name>
</gene>
<evidence type="ECO:0000256" key="3">
    <source>
        <dbReference type="ARBA" id="ARBA00023082"/>
    </source>
</evidence>
<feature type="domain" description="RNA polymerase sigma factor 70 region 4 type 2" evidence="6">
    <location>
        <begin position="113"/>
        <end position="164"/>
    </location>
</feature>
<evidence type="ECO:0000256" key="1">
    <source>
        <dbReference type="ARBA" id="ARBA00010641"/>
    </source>
</evidence>
<evidence type="ECO:0000313" key="8">
    <source>
        <dbReference type="Proteomes" id="UP000198281"/>
    </source>
</evidence>
<dbReference type="Gene3D" id="1.10.10.10">
    <property type="entry name" value="Winged helix-like DNA-binding domain superfamily/Winged helix DNA-binding domain"/>
    <property type="match status" value="1"/>
</dbReference>
<sequence>MRALSPEREPELTQHYRRWRPALMSYFLKRVHDHAEAEDLTQETFTRLFGGAAADTGFHAGYVFQVAANLLRDRARRLKVRTDHQDAVDTLYGQGVDWLDPEKLAAGRNALSRLMAGLGELPERTRTIFVLYRVENMDKRLIAESFGISASAVEKHVTRALTFLMARARGEGR</sequence>
<evidence type="ECO:0000259" key="5">
    <source>
        <dbReference type="Pfam" id="PF04542"/>
    </source>
</evidence>
<dbReference type="AlphaFoldDB" id="A0A239J3D6"/>
<evidence type="ECO:0000259" key="6">
    <source>
        <dbReference type="Pfam" id="PF08281"/>
    </source>
</evidence>
<dbReference type="Gene3D" id="1.10.1740.10">
    <property type="match status" value="1"/>
</dbReference>
<dbReference type="SUPFAM" id="SSF88659">
    <property type="entry name" value="Sigma3 and sigma4 domains of RNA polymerase sigma factors"/>
    <property type="match status" value="1"/>
</dbReference>
<dbReference type="InterPro" id="IPR036388">
    <property type="entry name" value="WH-like_DNA-bd_sf"/>
</dbReference>
<keyword evidence="3" id="KW-0731">Sigma factor</keyword>
<dbReference type="GO" id="GO:0016987">
    <property type="term" value="F:sigma factor activity"/>
    <property type="evidence" value="ECO:0007669"/>
    <property type="project" value="UniProtKB-KW"/>
</dbReference>
<dbReference type="InterPro" id="IPR014284">
    <property type="entry name" value="RNA_pol_sigma-70_dom"/>
</dbReference>
<evidence type="ECO:0000313" key="7">
    <source>
        <dbReference type="EMBL" id="SNT00431.1"/>
    </source>
</evidence>
<dbReference type="NCBIfam" id="TIGR02937">
    <property type="entry name" value="sigma70-ECF"/>
    <property type="match status" value="1"/>
</dbReference>
<dbReference type="OrthoDB" id="7628065at2"/>
<protein>
    <submittedName>
        <fullName evidence="7">RNA polymerase sigma-70 factor, ECF subfamily</fullName>
    </submittedName>
</protein>
<dbReference type="InterPro" id="IPR007627">
    <property type="entry name" value="RNA_pol_sigma70_r2"/>
</dbReference>
<keyword evidence="4" id="KW-0804">Transcription</keyword>
<name>A0A239J3D6_9SPHN</name>